<evidence type="ECO:0000313" key="3">
    <source>
        <dbReference type="Proteomes" id="UP000827284"/>
    </source>
</evidence>
<accession>A0A9P3HEZ0</accession>
<gene>
    <name evidence="2" type="ORF">EMPS_07792</name>
</gene>
<keyword evidence="3" id="KW-1185">Reference proteome</keyword>
<dbReference type="Proteomes" id="UP000827284">
    <property type="component" value="Unassembled WGS sequence"/>
</dbReference>
<dbReference type="EMBL" id="BQFW01000011">
    <property type="protein sequence ID" value="GJJ75434.1"/>
    <property type="molecule type" value="Genomic_DNA"/>
</dbReference>
<organism evidence="2 3">
    <name type="scientific">Entomortierella parvispora</name>
    <dbReference type="NCBI Taxonomy" id="205924"/>
    <lineage>
        <taxon>Eukaryota</taxon>
        <taxon>Fungi</taxon>
        <taxon>Fungi incertae sedis</taxon>
        <taxon>Mucoromycota</taxon>
        <taxon>Mortierellomycotina</taxon>
        <taxon>Mortierellomycetes</taxon>
        <taxon>Mortierellales</taxon>
        <taxon>Mortierellaceae</taxon>
        <taxon>Entomortierella</taxon>
    </lineage>
</organism>
<name>A0A9P3HEZ0_9FUNG</name>
<feature type="region of interest" description="Disordered" evidence="1">
    <location>
        <begin position="57"/>
        <end position="80"/>
    </location>
</feature>
<reference evidence="2" key="1">
    <citation type="submission" date="2021-11" db="EMBL/GenBank/DDBJ databases">
        <authorList>
            <person name="Herlambang A."/>
            <person name="Guo Y."/>
            <person name="Takashima Y."/>
            <person name="Nishizawa T."/>
        </authorList>
    </citation>
    <scope>NUCLEOTIDE SEQUENCE</scope>
    <source>
        <strain evidence="2">E1425</strain>
    </source>
</reference>
<proteinExistence type="predicted"/>
<dbReference type="AlphaFoldDB" id="A0A9P3HEZ0"/>
<reference evidence="2" key="2">
    <citation type="journal article" date="2022" name="Microbiol. Resour. Announc.">
        <title>Whole-Genome Sequence of Entomortierella parvispora E1425, a Mucoromycotan Fungus Associated with Burkholderiaceae-Related Endosymbiotic Bacteria.</title>
        <authorList>
            <person name="Herlambang A."/>
            <person name="Guo Y."/>
            <person name="Takashima Y."/>
            <person name="Narisawa K."/>
            <person name="Ohta H."/>
            <person name="Nishizawa T."/>
        </authorList>
    </citation>
    <scope>NUCLEOTIDE SEQUENCE</scope>
    <source>
        <strain evidence="2">E1425</strain>
    </source>
</reference>
<comment type="caution">
    <text evidence="2">The sequence shown here is derived from an EMBL/GenBank/DDBJ whole genome shotgun (WGS) entry which is preliminary data.</text>
</comment>
<sequence length="103" mass="12067">MEMVRKIISTRGRLHRTRDIPAVMALVWSYSRVLDLHYLWRALESLSITTGLLLHAQEEEDRRDDASDNGNDNEENEQEAFVVVEQLLSPPHRQPSRRPSFIR</sequence>
<evidence type="ECO:0000256" key="1">
    <source>
        <dbReference type="SAM" id="MobiDB-lite"/>
    </source>
</evidence>
<evidence type="ECO:0000313" key="2">
    <source>
        <dbReference type="EMBL" id="GJJ75434.1"/>
    </source>
</evidence>
<protein>
    <submittedName>
        <fullName evidence="2">Uncharacterized protein</fullName>
    </submittedName>
</protein>